<gene>
    <name evidence="3" type="ORF">GCM10007977_023390</name>
</gene>
<dbReference type="Gene3D" id="2.120.10.30">
    <property type="entry name" value="TolB, C-terminal domain"/>
    <property type="match status" value="1"/>
</dbReference>
<protein>
    <submittedName>
        <fullName evidence="3">Oxidoreductase</fullName>
    </submittedName>
</protein>
<dbReference type="InterPro" id="IPR011042">
    <property type="entry name" value="6-blade_b-propeller_TolB-like"/>
</dbReference>
<dbReference type="PANTHER" id="PTHR19328:SF13">
    <property type="entry name" value="HIPL1 PROTEIN"/>
    <property type="match status" value="1"/>
</dbReference>
<name>A0A917WQQ3_9ACTN</name>
<dbReference type="EMBL" id="BMPI01000009">
    <property type="protein sequence ID" value="GGM21573.1"/>
    <property type="molecule type" value="Genomic_DNA"/>
</dbReference>
<dbReference type="InterPro" id="IPR012938">
    <property type="entry name" value="Glc/Sorbosone_DH"/>
</dbReference>
<keyword evidence="1" id="KW-0812">Transmembrane</keyword>
<dbReference type="PANTHER" id="PTHR19328">
    <property type="entry name" value="HEDGEHOG-INTERACTING PROTEIN"/>
    <property type="match status" value="1"/>
</dbReference>
<accession>A0A917WQQ3</accession>
<feature type="transmembrane region" description="Helical" evidence="1">
    <location>
        <begin position="7"/>
        <end position="28"/>
    </location>
</feature>
<dbReference type="InterPro" id="IPR011041">
    <property type="entry name" value="Quinoprot_gluc/sorb_DH_b-prop"/>
</dbReference>
<evidence type="ECO:0000256" key="1">
    <source>
        <dbReference type="SAM" id="Phobius"/>
    </source>
</evidence>
<evidence type="ECO:0000313" key="4">
    <source>
        <dbReference type="Proteomes" id="UP000642070"/>
    </source>
</evidence>
<evidence type="ECO:0000313" key="3">
    <source>
        <dbReference type="EMBL" id="GGM21573.1"/>
    </source>
</evidence>
<evidence type="ECO:0000259" key="2">
    <source>
        <dbReference type="Pfam" id="PF07995"/>
    </source>
</evidence>
<keyword evidence="1" id="KW-0472">Membrane</keyword>
<sequence>MLGSMRRWWIVSGVVLVVVAGIGAVAWWRGWFADPTVRDAPTVAADVEVLASRLEAPWGVAFLPDGSALVTERDSARIRKVTPGGTVTEVQRIAEARPRGEGGLLGIAVRDDWVYVYYTAENDNRVARMRLGEPPQPILTGIPKAGNHNGGRIAFGPDGMLYVGTGDAAQSDRAQDRANLGGKILRVTPEGRPAPGNPFGDSPVWTMGHRNVQGLAWDADGRMYATEFGQNRYDELNRIEPGRNYGWPEVEGKGDDARYVEPVATFTTNDASPSGLAIAGGRAYLACLRGQKVYRLGLDGGDPQVLLAGRYGRIRHVAAAPDGSLWVLTSNRDGRGEPENTDDRILRLHPPS</sequence>
<organism evidence="3 4">
    <name type="scientific">Dactylosporangium sucinum</name>
    <dbReference type="NCBI Taxonomy" id="1424081"/>
    <lineage>
        <taxon>Bacteria</taxon>
        <taxon>Bacillati</taxon>
        <taxon>Actinomycetota</taxon>
        <taxon>Actinomycetes</taxon>
        <taxon>Micromonosporales</taxon>
        <taxon>Micromonosporaceae</taxon>
        <taxon>Dactylosporangium</taxon>
    </lineage>
</organism>
<keyword evidence="4" id="KW-1185">Reference proteome</keyword>
<proteinExistence type="predicted"/>
<feature type="domain" description="Glucose/Sorbosone dehydrogenase" evidence="2">
    <location>
        <begin position="54"/>
        <end position="335"/>
    </location>
</feature>
<dbReference type="Proteomes" id="UP000642070">
    <property type="component" value="Unassembled WGS sequence"/>
</dbReference>
<dbReference type="Pfam" id="PF07995">
    <property type="entry name" value="GSDH"/>
    <property type="match status" value="1"/>
</dbReference>
<reference evidence="3" key="2">
    <citation type="submission" date="2020-09" db="EMBL/GenBank/DDBJ databases">
        <authorList>
            <person name="Sun Q."/>
            <person name="Ohkuma M."/>
        </authorList>
    </citation>
    <scope>NUCLEOTIDE SEQUENCE</scope>
    <source>
        <strain evidence="3">JCM 19831</strain>
    </source>
</reference>
<keyword evidence="1" id="KW-1133">Transmembrane helix</keyword>
<dbReference type="SUPFAM" id="SSF50952">
    <property type="entry name" value="Soluble quinoprotein glucose dehydrogenase"/>
    <property type="match status" value="1"/>
</dbReference>
<comment type="caution">
    <text evidence="3">The sequence shown here is derived from an EMBL/GenBank/DDBJ whole genome shotgun (WGS) entry which is preliminary data.</text>
</comment>
<dbReference type="AlphaFoldDB" id="A0A917WQQ3"/>
<reference evidence="3" key="1">
    <citation type="journal article" date="2014" name="Int. J. Syst. Evol. Microbiol.">
        <title>Complete genome sequence of Corynebacterium casei LMG S-19264T (=DSM 44701T), isolated from a smear-ripened cheese.</title>
        <authorList>
            <consortium name="US DOE Joint Genome Institute (JGI-PGF)"/>
            <person name="Walter F."/>
            <person name="Albersmeier A."/>
            <person name="Kalinowski J."/>
            <person name="Ruckert C."/>
        </authorList>
    </citation>
    <scope>NUCLEOTIDE SEQUENCE</scope>
    <source>
        <strain evidence="3">JCM 19831</strain>
    </source>
</reference>